<feature type="transmembrane region" description="Helical" evidence="5">
    <location>
        <begin position="253"/>
        <end position="268"/>
    </location>
</feature>
<feature type="transmembrane region" description="Helical" evidence="5">
    <location>
        <begin position="274"/>
        <end position="292"/>
    </location>
</feature>
<dbReference type="PANTHER" id="PTHR31310">
    <property type="match status" value="1"/>
</dbReference>
<name>A0A4D7QJP8_9HYPH</name>
<evidence type="ECO:0000256" key="3">
    <source>
        <dbReference type="ARBA" id="ARBA00022989"/>
    </source>
</evidence>
<feature type="transmembrane region" description="Helical" evidence="5">
    <location>
        <begin position="154"/>
        <end position="173"/>
    </location>
</feature>
<reference evidence="7 8" key="1">
    <citation type="submission" date="2019-04" db="EMBL/GenBank/DDBJ databases">
        <title>Phreatobacter aquaticus sp. nov.</title>
        <authorList>
            <person name="Choi A."/>
            <person name="Baek K."/>
        </authorList>
    </citation>
    <scope>NUCLEOTIDE SEQUENCE [LARGE SCALE GENOMIC DNA]</scope>
    <source>
        <strain evidence="7 8">NMCR1094</strain>
    </source>
</reference>
<evidence type="ECO:0000256" key="5">
    <source>
        <dbReference type="SAM" id="Phobius"/>
    </source>
</evidence>
<accession>A0A4D7QJP8</accession>
<dbReference type="RefSeq" id="WP_137099515.1">
    <property type="nucleotide sequence ID" value="NZ_CP039865.1"/>
</dbReference>
<comment type="subcellular location">
    <subcellularLocation>
        <location evidence="1">Membrane</location>
        <topology evidence="1">Multi-pass membrane protein</topology>
    </subcellularLocation>
</comment>
<dbReference type="KEGG" id="paqt:E8L99_10675"/>
<dbReference type="InterPro" id="IPR052185">
    <property type="entry name" value="IPC_Synthase-Related"/>
</dbReference>
<feature type="transmembrane region" description="Helical" evidence="5">
    <location>
        <begin position="12"/>
        <end position="31"/>
    </location>
</feature>
<dbReference type="PANTHER" id="PTHR31310:SF7">
    <property type="entry name" value="PA-PHOSPHATASE RELATED-FAMILY PROTEIN DDB_G0268928"/>
    <property type="match status" value="1"/>
</dbReference>
<dbReference type="Gene3D" id="1.20.144.10">
    <property type="entry name" value="Phosphatidic acid phosphatase type 2/haloperoxidase"/>
    <property type="match status" value="1"/>
</dbReference>
<feature type="transmembrane region" description="Helical" evidence="5">
    <location>
        <begin position="60"/>
        <end position="80"/>
    </location>
</feature>
<proteinExistence type="predicted"/>
<dbReference type="InterPro" id="IPR026841">
    <property type="entry name" value="Aur1/Ipt1"/>
</dbReference>
<dbReference type="OrthoDB" id="629685at2"/>
<evidence type="ECO:0000259" key="6">
    <source>
        <dbReference type="Pfam" id="PF14378"/>
    </source>
</evidence>
<feature type="transmembrane region" description="Helical" evidence="5">
    <location>
        <begin position="221"/>
        <end position="241"/>
    </location>
</feature>
<dbReference type="Pfam" id="PF14378">
    <property type="entry name" value="PAP2_3"/>
    <property type="match status" value="1"/>
</dbReference>
<evidence type="ECO:0000313" key="8">
    <source>
        <dbReference type="Proteomes" id="UP000298588"/>
    </source>
</evidence>
<feature type="transmembrane region" description="Helical" evidence="5">
    <location>
        <begin position="124"/>
        <end position="147"/>
    </location>
</feature>
<feature type="domain" description="Inositolphosphotransferase Aur1/Ipt1" evidence="6">
    <location>
        <begin position="112"/>
        <end position="286"/>
    </location>
</feature>
<dbReference type="AlphaFoldDB" id="A0A4D7QJP8"/>
<protein>
    <submittedName>
        <fullName evidence="7">Inositol phosphorylceramide synthase</fullName>
    </submittedName>
</protein>
<keyword evidence="8" id="KW-1185">Reference proteome</keyword>
<organism evidence="7 8">
    <name type="scientific">Phreatobacter aquaticus</name>
    <dbReference type="NCBI Taxonomy" id="2570229"/>
    <lineage>
        <taxon>Bacteria</taxon>
        <taxon>Pseudomonadati</taxon>
        <taxon>Pseudomonadota</taxon>
        <taxon>Alphaproteobacteria</taxon>
        <taxon>Hyphomicrobiales</taxon>
        <taxon>Phreatobacteraceae</taxon>
        <taxon>Phreatobacter</taxon>
    </lineage>
</organism>
<dbReference type="Proteomes" id="UP000298588">
    <property type="component" value="Chromosome"/>
</dbReference>
<evidence type="ECO:0000256" key="1">
    <source>
        <dbReference type="ARBA" id="ARBA00004141"/>
    </source>
</evidence>
<keyword evidence="3 5" id="KW-1133">Transmembrane helix</keyword>
<dbReference type="EMBL" id="CP039865">
    <property type="protein sequence ID" value="QCK86183.1"/>
    <property type="molecule type" value="Genomic_DNA"/>
</dbReference>
<dbReference type="CDD" id="cd03386">
    <property type="entry name" value="PAP2_Aur1_like"/>
    <property type="match status" value="1"/>
</dbReference>
<dbReference type="GO" id="GO:0016020">
    <property type="term" value="C:membrane"/>
    <property type="evidence" value="ECO:0007669"/>
    <property type="project" value="UniProtKB-SubCell"/>
</dbReference>
<evidence type="ECO:0000256" key="4">
    <source>
        <dbReference type="ARBA" id="ARBA00023136"/>
    </source>
</evidence>
<keyword evidence="4 5" id="KW-0472">Membrane</keyword>
<sequence length="304" mass="33643">MASLVGHVKGLWGPWWFVPLVPTLHAGVMAAGGAPKPEYWLIAAIVAVAAYATRWTRDLVVIAAPAILVALAYELLRLITPLLVRPERVWGCELRQIELTLFSVGPDTTLSDFFQVHNAAVFDLYFAIPYAAFLYVIAAYAAVLYFRDRPRMELLLWSFAIVHLIAFAIWMVMPAAPPWYIRMHGCAIDMSALPSAGRLLRVDELLGIGYFRAFYSRTANIFGAMPSLHCAMPILTLLVAWPKATWRTRPIHLVYAASMVVASIYLDHHWLLDGLAGMVAAAIAVTLAGWLLKQRSRTANGPAS</sequence>
<evidence type="ECO:0000313" key="7">
    <source>
        <dbReference type="EMBL" id="QCK86183.1"/>
    </source>
</evidence>
<gene>
    <name evidence="7" type="ORF">E8L99_10675</name>
</gene>
<keyword evidence="2 5" id="KW-0812">Transmembrane</keyword>
<evidence type="ECO:0000256" key="2">
    <source>
        <dbReference type="ARBA" id="ARBA00022692"/>
    </source>
</evidence>